<feature type="transmembrane region" description="Helical" evidence="1">
    <location>
        <begin position="295"/>
        <end position="324"/>
    </location>
</feature>
<organismHost>
    <name type="scientific">Phacochoerus africanus</name>
    <name type="common">Warthog</name>
    <dbReference type="NCBI Taxonomy" id="41426"/>
</organismHost>
<feature type="transmembrane region" description="Helical" evidence="1">
    <location>
        <begin position="239"/>
        <end position="260"/>
    </location>
</feature>
<name>A0A6G7KUI2_ASF</name>
<sequence>MIVNQFLVLNILVPRTKKVYIANNYSTKLISRLMGMEPCCPYRQSRKWPYQQTPTPSVTIQYCRSLGCGGKTIRYMALLQYVSIATTYWYENILCVTIMECVYIYLCFGQYKSAICPYSSFSPNGGEILSMGHFVLSPHLCKDYVQVWEPSHQRAECIWIPLYIFQIPCMLLFCLRGMRFLLLLPCWIVSISYDYKYCLPCRPVYLSWNNYTKLPYNNFCTDTGMPWLYSTTYQQLSTILLFIFLLYSHLLCAVLCILLFPLQSMLLAELYIWILLRCCTLLVNRIYTFKAFTIVIFYGLLLFRLCYCLYSMVIFLLCGFAYIWGQMPLQRQEYLLEKKIQECYSTYYVLISLYESCFPPVQILFLIKSKFCYKTTFYKMSQLFLLIIAS</sequence>
<feature type="transmembrane region" description="Helical" evidence="1">
    <location>
        <begin position="344"/>
        <end position="367"/>
    </location>
</feature>
<organismHost>
    <name type="scientific">Potamochoerus larvatus</name>
    <name type="common">Bushpig</name>
    <dbReference type="NCBI Taxonomy" id="273792"/>
</organismHost>
<keyword evidence="1" id="KW-0812">Transmembrane</keyword>
<protein>
    <submittedName>
        <fullName evidence="2">p360_16R</fullName>
    </submittedName>
</protein>
<reference evidence="2" key="1">
    <citation type="submission" date="2019-11" db="EMBL/GenBank/DDBJ databases">
        <authorList>
            <person name="Ndlovu S.S."/>
            <person name="Carulei O."/>
        </authorList>
    </citation>
    <scope>NUCLEOTIDE SEQUENCE [LARGE SCALE GENOMIC DNA]</scope>
    <source>
        <strain evidence="2">RSA_2_2004</strain>
    </source>
</reference>
<evidence type="ECO:0000256" key="1">
    <source>
        <dbReference type="SAM" id="Phobius"/>
    </source>
</evidence>
<organismHost>
    <name type="scientific">Ornithodoros moubata</name>
    <name type="common">Soft tick</name>
    <name type="synonym">Argasid tick</name>
    <dbReference type="NCBI Taxonomy" id="6938"/>
</organismHost>
<organismHost>
    <name type="scientific">Sus scrofa</name>
    <name type="common">Pig</name>
    <dbReference type="NCBI Taxonomy" id="9823"/>
</organismHost>
<organismHost>
    <name type="scientific">Phacochoerus aethiopicus</name>
    <name type="common">Warthog</name>
    <dbReference type="NCBI Taxonomy" id="85517"/>
</organismHost>
<keyword evidence="1" id="KW-1133">Transmembrane helix</keyword>
<gene>
    <name evidence="2" type="primary">360_16R</name>
</gene>
<organismHost>
    <name type="scientific">Ornithodoros</name>
    <name type="common">relapsing fever ticks</name>
    <dbReference type="NCBI Taxonomy" id="6937"/>
</organismHost>
<dbReference type="EMBL" id="MN641877">
    <property type="protein sequence ID" value="QII89002.1"/>
    <property type="molecule type" value="Genomic_DNA"/>
</dbReference>
<feature type="transmembrane region" description="Helical" evidence="1">
    <location>
        <begin position="266"/>
        <end position="283"/>
    </location>
</feature>
<proteinExistence type="predicted"/>
<keyword evidence="1" id="KW-0472">Membrane</keyword>
<evidence type="ECO:0000313" key="2">
    <source>
        <dbReference type="EMBL" id="QII89002.1"/>
    </source>
</evidence>
<organism evidence="2">
    <name type="scientific">African swine fever virus</name>
    <name type="common">ASFV</name>
    <dbReference type="NCBI Taxonomy" id="10497"/>
    <lineage>
        <taxon>Viruses</taxon>
        <taxon>Varidnaviria</taxon>
        <taxon>Bamfordvirae</taxon>
        <taxon>Nucleocytoviricota</taxon>
        <taxon>Pokkesviricetes</taxon>
        <taxon>Asfuvirales</taxon>
        <taxon>Asfarviridae</taxon>
        <taxon>Asfivirus</taxon>
        <taxon>Asfivirus haemorrhagiae</taxon>
    </lineage>
</organism>
<accession>A0A6G7KUI2</accession>